<sequence>MRLPFRAAALEVPMFSVKEDGRRKHPSRHRALAAGGAVLLLLLGAACTLGGGDGSGALTFWTPHVTPDRLDQQEATAERFTEETGIDVDVVAMAASDQNQALVTGAASGDVPDVILLAPDQAAAWTAQGLLDTDTAGAVVAELGRDTFSDNALDMVTTGGALTAVPSDGWGQVLVYRTDMFEAAGLRPPRTIEDIADAAEKLSSDGVAGIVLGTKPGDPFTTQTLEALLLAGGCDLVDDAGEVALEAPECARALDAYARMADASVGGDQDVETTRAAYLSGRSAMLFWGSHIFDELAGLAPDFPPTCGECADDPAFLAANSRVVTGLYPPGAGASGDPDEARQYGLTLNLGVPRGADTAAARKFIEFLLSDGYVDTLAVSPEGRIPVRMGTKENPTAFADAWTSLPTGEDEDARRPLSDFYDEKTIRGIVEGAQSFRRWGYGTEQAAFAGALAAQNTLSREVGPLFDGADPADVARRMADAARDVQADVE</sequence>
<evidence type="ECO:0000256" key="3">
    <source>
        <dbReference type="ARBA" id="ARBA00022729"/>
    </source>
</evidence>
<evidence type="ECO:0000256" key="1">
    <source>
        <dbReference type="ARBA" id="ARBA00008520"/>
    </source>
</evidence>
<keyword evidence="2" id="KW-0813">Transport</keyword>
<dbReference type="SUPFAM" id="SSF53850">
    <property type="entry name" value="Periplasmic binding protein-like II"/>
    <property type="match status" value="1"/>
</dbReference>
<keyword evidence="5" id="KW-1185">Reference proteome</keyword>
<dbReference type="InterPro" id="IPR050490">
    <property type="entry name" value="Bact_solute-bd_prot1"/>
</dbReference>
<evidence type="ECO:0000313" key="5">
    <source>
        <dbReference type="Proteomes" id="UP001501585"/>
    </source>
</evidence>
<gene>
    <name evidence="4" type="ORF">GCM10009799_17330</name>
</gene>
<evidence type="ECO:0000256" key="2">
    <source>
        <dbReference type="ARBA" id="ARBA00022448"/>
    </source>
</evidence>
<keyword evidence="3" id="KW-0732">Signal</keyword>
<dbReference type="Proteomes" id="UP001501585">
    <property type="component" value="Unassembled WGS sequence"/>
</dbReference>
<dbReference type="PANTHER" id="PTHR43649:SF34">
    <property type="entry name" value="ABC TRANSPORTER PERIPLASMIC-BINDING PROTEIN YCJN-RELATED"/>
    <property type="match status" value="1"/>
</dbReference>
<dbReference type="InterPro" id="IPR006059">
    <property type="entry name" value="SBP"/>
</dbReference>
<comment type="similarity">
    <text evidence="1">Belongs to the bacterial solute-binding protein 1 family.</text>
</comment>
<dbReference type="Pfam" id="PF13416">
    <property type="entry name" value="SBP_bac_8"/>
    <property type="match status" value="1"/>
</dbReference>
<dbReference type="Gene3D" id="3.40.190.10">
    <property type="entry name" value="Periplasmic binding protein-like II"/>
    <property type="match status" value="1"/>
</dbReference>
<proteinExistence type="inferred from homology"/>
<name>A0ABN2STV8_9ACTN</name>
<evidence type="ECO:0000313" key="4">
    <source>
        <dbReference type="EMBL" id="GAA1991977.1"/>
    </source>
</evidence>
<reference evidence="4 5" key="1">
    <citation type="journal article" date="2019" name="Int. J. Syst. Evol. Microbiol.">
        <title>The Global Catalogue of Microorganisms (GCM) 10K type strain sequencing project: providing services to taxonomists for standard genome sequencing and annotation.</title>
        <authorList>
            <consortium name="The Broad Institute Genomics Platform"/>
            <consortium name="The Broad Institute Genome Sequencing Center for Infectious Disease"/>
            <person name="Wu L."/>
            <person name="Ma J."/>
        </authorList>
    </citation>
    <scope>NUCLEOTIDE SEQUENCE [LARGE SCALE GENOMIC DNA]</scope>
    <source>
        <strain evidence="4 5">JCM 15313</strain>
    </source>
</reference>
<protein>
    <submittedName>
        <fullName evidence="4">Extracellular solute-binding protein</fullName>
    </submittedName>
</protein>
<dbReference type="EMBL" id="BAAAPC010000006">
    <property type="protein sequence ID" value="GAA1991977.1"/>
    <property type="molecule type" value="Genomic_DNA"/>
</dbReference>
<dbReference type="PANTHER" id="PTHR43649">
    <property type="entry name" value="ARABINOSE-BINDING PROTEIN-RELATED"/>
    <property type="match status" value="1"/>
</dbReference>
<comment type="caution">
    <text evidence="4">The sequence shown here is derived from an EMBL/GenBank/DDBJ whole genome shotgun (WGS) entry which is preliminary data.</text>
</comment>
<organism evidence="4 5">
    <name type="scientific">Nocardiopsis rhodophaea</name>
    <dbReference type="NCBI Taxonomy" id="280238"/>
    <lineage>
        <taxon>Bacteria</taxon>
        <taxon>Bacillati</taxon>
        <taxon>Actinomycetota</taxon>
        <taxon>Actinomycetes</taxon>
        <taxon>Streptosporangiales</taxon>
        <taxon>Nocardiopsidaceae</taxon>
        <taxon>Nocardiopsis</taxon>
    </lineage>
</organism>
<accession>A0ABN2STV8</accession>